<feature type="non-terminal residue" evidence="1">
    <location>
        <position position="1"/>
    </location>
</feature>
<organism evidence="1 2">
    <name type="scientific">Racocetra persica</name>
    <dbReference type="NCBI Taxonomy" id="160502"/>
    <lineage>
        <taxon>Eukaryota</taxon>
        <taxon>Fungi</taxon>
        <taxon>Fungi incertae sedis</taxon>
        <taxon>Mucoromycota</taxon>
        <taxon>Glomeromycotina</taxon>
        <taxon>Glomeromycetes</taxon>
        <taxon>Diversisporales</taxon>
        <taxon>Gigasporaceae</taxon>
        <taxon>Racocetra</taxon>
    </lineage>
</organism>
<keyword evidence="2" id="KW-1185">Reference proteome</keyword>
<dbReference type="EMBL" id="CAJVQC010057075">
    <property type="protein sequence ID" value="CAG8797204.1"/>
    <property type="molecule type" value="Genomic_DNA"/>
</dbReference>
<name>A0ACA9RKY6_9GLOM</name>
<protein>
    <submittedName>
        <fullName evidence="1">28031_t:CDS:1</fullName>
    </submittedName>
</protein>
<proteinExistence type="predicted"/>
<comment type="caution">
    <text evidence="1">The sequence shown here is derived from an EMBL/GenBank/DDBJ whole genome shotgun (WGS) entry which is preliminary data.</text>
</comment>
<accession>A0ACA9RKY6</accession>
<sequence>FQVDVSQQIEKLAKREHSPSFKVRQRVGDRFNGHQDETGINRDG</sequence>
<dbReference type="Proteomes" id="UP000789920">
    <property type="component" value="Unassembled WGS sequence"/>
</dbReference>
<reference evidence="1" key="1">
    <citation type="submission" date="2021-06" db="EMBL/GenBank/DDBJ databases">
        <authorList>
            <person name="Kallberg Y."/>
            <person name="Tangrot J."/>
            <person name="Rosling A."/>
        </authorList>
    </citation>
    <scope>NUCLEOTIDE SEQUENCE</scope>
    <source>
        <strain evidence="1">MA461A</strain>
    </source>
</reference>
<evidence type="ECO:0000313" key="1">
    <source>
        <dbReference type="EMBL" id="CAG8797204.1"/>
    </source>
</evidence>
<evidence type="ECO:0000313" key="2">
    <source>
        <dbReference type="Proteomes" id="UP000789920"/>
    </source>
</evidence>
<feature type="non-terminal residue" evidence="1">
    <location>
        <position position="44"/>
    </location>
</feature>
<gene>
    <name evidence="1" type="ORF">RPERSI_LOCUS20306</name>
</gene>